<proteinExistence type="inferred from homology"/>
<dbReference type="InterPro" id="IPR002562">
    <property type="entry name" value="3'-5'_exonuclease_dom"/>
</dbReference>
<dbReference type="KEGG" id="hhg:XM38_015730"/>
<dbReference type="Gene3D" id="3.30.70.370">
    <property type="match status" value="1"/>
</dbReference>
<dbReference type="Gene3D" id="1.10.150.20">
    <property type="entry name" value="5' to 3' exonuclease, C-terminal subdomain"/>
    <property type="match status" value="2"/>
</dbReference>
<dbReference type="Pfam" id="PF01367">
    <property type="entry name" value="5_3_exonuc"/>
    <property type="match status" value="1"/>
</dbReference>
<evidence type="ECO:0000313" key="21">
    <source>
        <dbReference type="EMBL" id="ASC70633.1"/>
    </source>
</evidence>
<dbReference type="Pfam" id="PF00476">
    <property type="entry name" value="DNA_pol_A"/>
    <property type="match status" value="1"/>
</dbReference>
<dbReference type="InterPro" id="IPR036397">
    <property type="entry name" value="RNaseH_sf"/>
</dbReference>
<comment type="similarity">
    <text evidence="1 16">Belongs to the DNA polymerase type-A family.</text>
</comment>
<dbReference type="Gene3D" id="1.20.1060.10">
    <property type="entry name" value="Taq DNA Polymerase, Chain T, domain 4"/>
    <property type="match status" value="1"/>
</dbReference>
<keyword evidence="9 16" id="KW-0378">Hydrolase</keyword>
<reference evidence="21 22" key="1">
    <citation type="journal article" date="2016" name="Biochim. Biophys. Acta">
        <title>Characterization of red-shifted phycobilisomes isolated from the chlorophyll f-containing cyanobacterium Halomicronema hongdechloris.</title>
        <authorList>
            <person name="Li Y."/>
            <person name="Lin Y."/>
            <person name="Garvey C.J."/>
            <person name="Birch D."/>
            <person name="Corkery R.W."/>
            <person name="Loughlin P.C."/>
            <person name="Scheer H."/>
            <person name="Willows R.D."/>
            <person name="Chen M."/>
        </authorList>
    </citation>
    <scope>NUCLEOTIDE SEQUENCE [LARGE SCALE GENOMIC DNA]</scope>
    <source>
        <strain evidence="21 22">C2206</strain>
    </source>
</reference>
<keyword evidence="8 16" id="KW-0227">DNA damage</keyword>
<dbReference type="SMART" id="SM00279">
    <property type="entry name" value="HhH2"/>
    <property type="match status" value="1"/>
</dbReference>
<dbReference type="CDD" id="cd06139">
    <property type="entry name" value="DNA_polA_I_Ecoli_like_exo"/>
    <property type="match status" value="1"/>
</dbReference>
<evidence type="ECO:0000256" key="15">
    <source>
        <dbReference type="NCBIfam" id="TIGR00593"/>
    </source>
</evidence>
<dbReference type="InterPro" id="IPR001098">
    <property type="entry name" value="DNA-dir_DNA_pol_A_palm_dom"/>
</dbReference>
<evidence type="ECO:0000256" key="10">
    <source>
        <dbReference type="ARBA" id="ARBA00022839"/>
    </source>
</evidence>
<dbReference type="SMART" id="SM00474">
    <property type="entry name" value="35EXOc"/>
    <property type="match status" value="1"/>
</dbReference>
<keyword evidence="4 16" id="KW-0808">Transferase</keyword>
<keyword evidence="12 16" id="KW-0238">DNA-binding</keyword>
<dbReference type="Pfam" id="PF02739">
    <property type="entry name" value="5_3_exonuc_N"/>
    <property type="match status" value="1"/>
</dbReference>
<dbReference type="CDD" id="cd09859">
    <property type="entry name" value="PIN_53EXO"/>
    <property type="match status" value="1"/>
</dbReference>
<evidence type="ECO:0000256" key="8">
    <source>
        <dbReference type="ARBA" id="ARBA00022763"/>
    </source>
</evidence>
<keyword evidence="13 16" id="KW-0234">DNA repair</keyword>
<dbReference type="FunFam" id="1.20.1060.10:FF:000001">
    <property type="entry name" value="DNA polymerase I"/>
    <property type="match status" value="1"/>
</dbReference>
<evidence type="ECO:0000256" key="5">
    <source>
        <dbReference type="ARBA" id="ARBA00022695"/>
    </source>
</evidence>
<feature type="compositionally biased region" description="Low complexity" evidence="17">
    <location>
        <begin position="321"/>
        <end position="333"/>
    </location>
</feature>
<evidence type="ECO:0000256" key="2">
    <source>
        <dbReference type="ARBA" id="ARBA00012417"/>
    </source>
</evidence>
<dbReference type="GO" id="GO:0008408">
    <property type="term" value="F:3'-5' exonuclease activity"/>
    <property type="evidence" value="ECO:0007669"/>
    <property type="project" value="UniProtKB-UniRule"/>
</dbReference>
<dbReference type="SUPFAM" id="SSF53098">
    <property type="entry name" value="Ribonuclease H-like"/>
    <property type="match status" value="1"/>
</dbReference>
<keyword evidence="11 16" id="KW-0239">DNA-directed DNA polymerase</keyword>
<comment type="function">
    <text evidence="16">In addition to polymerase activity, this DNA polymerase exhibits 3'-5' and 5'-3' exonuclease activity.</text>
</comment>
<evidence type="ECO:0000259" key="19">
    <source>
        <dbReference type="SMART" id="SM00475"/>
    </source>
</evidence>
<gene>
    <name evidence="16 21" type="primary">polA</name>
    <name evidence="21" type="ORF">XM38_015730</name>
</gene>
<sequence>MTTTAAPATLMLVDGHSLAFRSHYAFARGPEGGLRTSTGIPTSVCFGFLKSLLDMLEVERPEYVAVAFDLDGPTFRHQADTTYKEGRPEAPEGFLEDVQNLQGLLQAMKLPIVTAPGYEADDVIGTLATQAKAAGYRVKILSGDQDLFQLIDPEEQITVLHLSSAFAKGASNAAAREFKQDQVKEKLNILPAQVVDYKALCGDSSDNIPGVRGIGAKTAAKLLNQYGSLEAIYGALDSIKGATHKKLVDGKEAAYHSQYMARIITDVDLAVELSALRLQGFDPDVVVPVLKRLELHKFIGRLSQIQVALGGTALAAETQDNGGTTAETATENTEGTEDPDLAFFSPEETEQSQRLQAVAISPEIVTSEVQLYNLLDRLSQYTNPDHPVAWDTETTAIDPLDAKLVGIGCCWGPGQADMAYIPVGHTAGTMLPLQSVLDALRPILEDDTFPKALQNAKYDRLVLRCQGVTLAGVVFDPMLASYVLNPEGSHNLTDLTLRYLNLTATAYEDLVPKGQTIDQIPIVKVADYCGADVYTTYQLVPKLKAKLAAIPELERLFTEVELPLEAVLAAMEYRGVRVDAAYLGRLSQELEQDLSKIEATAYEAAGETFNLGSPKQLSQLFFEKLGLDKRKSRRTKSGNYSTDASTLEKLQGDHPVVDLVVKYRTLAKLKSTYVDALPDLIRPDTQRVHTDFNQAITATGRLSSSNPNLQNIPIRTDFSRRIRAAFVPEPDWLLIAADYSQIELRILAHLSGEPVLVNAYNNNDDVHALTARLLFEKDDITAEERRLGKVINFGIIYGMGAHRFAREAAVSHSEAKTFIDRYYERYPKVFTYLQQMQQEAIAYGYVHTLMGRRRYFNFTSNSLRQLQGHDPQDIDLAQLRPGGYDAGMLRAAANAPIQGSSADIIKVAMIRLQQLLQEYQTRLLLQVHDELVFEVPPQEWDELKPKITDTMESAVDLRVPLVVDAHAGPNWMEAK</sequence>
<evidence type="ECO:0000256" key="4">
    <source>
        <dbReference type="ARBA" id="ARBA00022679"/>
    </source>
</evidence>
<evidence type="ECO:0000256" key="16">
    <source>
        <dbReference type="RuleBase" id="RU004460"/>
    </source>
</evidence>
<dbReference type="Pfam" id="PF01612">
    <property type="entry name" value="DNA_pol_A_exo1"/>
    <property type="match status" value="1"/>
</dbReference>
<name>A0A1Z3HK12_9CYAN</name>
<feature type="domain" description="DNA-directed DNA polymerase family A palm" evidence="20">
    <location>
        <begin position="719"/>
        <end position="939"/>
    </location>
</feature>
<dbReference type="EMBL" id="CP021983">
    <property type="protein sequence ID" value="ASC70633.1"/>
    <property type="molecule type" value="Genomic_DNA"/>
</dbReference>
<evidence type="ECO:0000256" key="17">
    <source>
        <dbReference type="SAM" id="MobiDB-lite"/>
    </source>
</evidence>
<keyword evidence="22" id="KW-1185">Reference proteome</keyword>
<dbReference type="AlphaFoldDB" id="A0A1Z3HK12"/>
<dbReference type="PANTHER" id="PTHR10133">
    <property type="entry name" value="DNA POLYMERASE I"/>
    <property type="match status" value="1"/>
</dbReference>
<dbReference type="GO" id="GO:0008409">
    <property type="term" value="F:5'-3' exonuclease activity"/>
    <property type="evidence" value="ECO:0007669"/>
    <property type="project" value="UniProtKB-UniRule"/>
</dbReference>
<keyword evidence="5 16" id="KW-0548">Nucleotidyltransferase</keyword>
<dbReference type="InterPro" id="IPR020046">
    <property type="entry name" value="5-3_exonucl_a-hlix_arch_N"/>
</dbReference>
<dbReference type="SMART" id="SM00482">
    <property type="entry name" value="POLAc"/>
    <property type="match status" value="1"/>
</dbReference>
<dbReference type="SUPFAM" id="SSF47807">
    <property type="entry name" value="5' to 3' exonuclease, C-terminal subdomain"/>
    <property type="match status" value="1"/>
</dbReference>
<dbReference type="GO" id="GO:0006261">
    <property type="term" value="P:DNA-templated DNA replication"/>
    <property type="evidence" value="ECO:0007669"/>
    <property type="project" value="UniProtKB-UniRule"/>
</dbReference>
<feature type="domain" description="5'-3' exonuclease" evidence="19">
    <location>
        <begin position="6"/>
        <end position="279"/>
    </location>
</feature>
<comment type="catalytic activity">
    <reaction evidence="14 16">
        <text>DNA(n) + a 2'-deoxyribonucleoside 5'-triphosphate = DNA(n+1) + diphosphate</text>
        <dbReference type="Rhea" id="RHEA:22508"/>
        <dbReference type="Rhea" id="RHEA-COMP:17339"/>
        <dbReference type="Rhea" id="RHEA-COMP:17340"/>
        <dbReference type="ChEBI" id="CHEBI:33019"/>
        <dbReference type="ChEBI" id="CHEBI:61560"/>
        <dbReference type="ChEBI" id="CHEBI:173112"/>
        <dbReference type="EC" id="2.7.7.7"/>
    </reaction>
</comment>
<dbReference type="InterPro" id="IPR002421">
    <property type="entry name" value="5-3_exonuclease"/>
</dbReference>
<organism evidence="21 22">
    <name type="scientific">Halomicronema hongdechloris C2206</name>
    <dbReference type="NCBI Taxonomy" id="1641165"/>
    <lineage>
        <taxon>Bacteria</taxon>
        <taxon>Bacillati</taxon>
        <taxon>Cyanobacteriota</taxon>
        <taxon>Cyanophyceae</taxon>
        <taxon>Nodosilineales</taxon>
        <taxon>Nodosilineaceae</taxon>
        <taxon>Halomicronema</taxon>
    </lineage>
</organism>
<dbReference type="InterPro" id="IPR008918">
    <property type="entry name" value="HhH2"/>
</dbReference>
<dbReference type="InterPro" id="IPR012337">
    <property type="entry name" value="RNaseH-like_sf"/>
</dbReference>
<dbReference type="InterPro" id="IPR029060">
    <property type="entry name" value="PIN-like_dom_sf"/>
</dbReference>
<dbReference type="GO" id="GO:0006302">
    <property type="term" value="P:double-strand break repair"/>
    <property type="evidence" value="ECO:0007669"/>
    <property type="project" value="TreeGrafter"/>
</dbReference>
<dbReference type="InterPro" id="IPR002298">
    <property type="entry name" value="DNA_polymerase_A"/>
</dbReference>
<evidence type="ECO:0000256" key="14">
    <source>
        <dbReference type="ARBA" id="ARBA00049244"/>
    </source>
</evidence>
<evidence type="ECO:0000259" key="18">
    <source>
        <dbReference type="SMART" id="SM00474"/>
    </source>
</evidence>
<evidence type="ECO:0000259" key="20">
    <source>
        <dbReference type="SMART" id="SM00482"/>
    </source>
</evidence>
<evidence type="ECO:0000256" key="3">
    <source>
        <dbReference type="ARBA" id="ARBA00020311"/>
    </source>
</evidence>
<evidence type="ECO:0000256" key="12">
    <source>
        <dbReference type="ARBA" id="ARBA00023125"/>
    </source>
</evidence>
<dbReference type="Proteomes" id="UP000191901">
    <property type="component" value="Chromosome"/>
</dbReference>
<dbReference type="SUPFAM" id="SSF88723">
    <property type="entry name" value="PIN domain-like"/>
    <property type="match status" value="1"/>
</dbReference>
<keyword evidence="7" id="KW-0540">Nuclease</keyword>
<dbReference type="Gene3D" id="3.30.420.10">
    <property type="entry name" value="Ribonuclease H-like superfamily/Ribonuclease H"/>
    <property type="match status" value="1"/>
</dbReference>
<dbReference type="NCBIfam" id="NF004397">
    <property type="entry name" value="PRK05755.1"/>
    <property type="match status" value="1"/>
</dbReference>
<accession>A0A1Z3HK12</accession>
<feature type="domain" description="3'-5' exonuclease" evidence="18">
    <location>
        <begin position="362"/>
        <end position="548"/>
    </location>
</feature>
<evidence type="ECO:0000256" key="13">
    <source>
        <dbReference type="ARBA" id="ARBA00023204"/>
    </source>
</evidence>
<dbReference type="EC" id="2.7.7.7" evidence="2 15"/>
<dbReference type="InterPro" id="IPR018320">
    <property type="entry name" value="DNA_polymerase_1"/>
</dbReference>
<evidence type="ECO:0000256" key="7">
    <source>
        <dbReference type="ARBA" id="ARBA00022722"/>
    </source>
</evidence>
<dbReference type="InterPro" id="IPR043502">
    <property type="entry name" value="DNA/RNA_pol_sf"/>
</dbReference>
<evidence type="ECO:0000313" key="22">
    <source>
        <dbReference type="Proteomes" id="UP000191901"/>
    </source>
</evidence>
<dbReference type="PRINTS" id="PR00868">
    <property type="entry name" value="DNAPOLI"/>
</dbReference>
<evidence type="ECO:0000256" key="9">
    <source>
        <dbReference type="ARBA" id="ARBA00022801"/>
    </source>
</evidence>
<keyword evidence="10 16" id="KW-0269">Exonuclease</keyword>
<dbReference type="NCBIfam" id="TIGR00593">
    <property type="entry name" value="pola"/>
    <property type="match status" value="1"/>
</dbReference>
<evidence type="ECO:0000256" key="1">
    <source>
        <dbReference type="ARBA" id="ARBA00007705"/>
    </source>
</evidence>
<keyword evidence="6 16" id="KW-0235">DNA replication</keyword>
<protein>
    <recommendedName>
        <fullName evidence="3 15">DNA polymerase I</fullName>
        <ecNumber evidence="2 15">2.7.7.7</ecNumber>
    </recommendedName>
</protein>
<dbReference type="InterPro" id="IPR036279">
    <property type="entry name" value="5-3_exonuclease_C_sf"/>
</dbReference>
<dbReference type="CDD" id="cd09898">
    <property type="entry name" value="H3TH_53EXO"/>
    <property type="match status" value="1"/>
</dbReference>
<dbReference type="SUPFAM" id="SSF56672">
    <property type="entry name" value="DNA/RNA polymerases"/>
    <property type="match status" value="1"/>
</dbReference>
<evidence type="ECO:0000256" key="6">
    <source>
        <dbReference type="ARBA" id="ARBA00022705"/>
    </source>
</evidence>
<dbReference type="Gene3D" id="3.40.50.1010">
    <property type="entry name" value="5'-nuclease"/>
    <property type="match status" value="1"/>
</dbReference>
<dbReference type="SMART" id="SM00475">
    <property type="entry name" value="53EXOc"/>
    <property type="match status" value="1"/>
</dbReference>
<feature type="region of interest" description="Disordered" evidence="17">
    <location>
        <begin position="318"/>
        <end position="339"/>
    </location>
</feature>
<dbReference type="GO" id="GO:0003887">
    <property type="term" value="F:DNA-directed DNA polymerase activity"/>
    <property type="evidence" value="ECO:0007669"/>
    <property type="project" value="UniProtKB-UniRule"/>
</dbReference>
<dbReference type="GO" id="GO:0003677">
    <property type="term" value="F:DNA binding"/>
    <property type="evidence" value="ECO:0007669"/>
    <property type="project" value="UniProtKB-UniRule"/>
</dbReference>
<dbReference type="CDD" id="cd08637">
    <property type="entry name" value="DNA_pol_A_pol_I_C"/>
    <property type="match status" value="1"/>
</dbReference>
<evidence type="ECO:0000256" key="11">
    <source>
        <dbReference type="ARBA" id="ARBA00022932"/>
    </source>
</evidence>
<dbReference type="FunFam" id="1.10.150.20:FF:000003">
    <property type="entry name" value="DNA polymerase I"/>
    <property type="match status" value="1"/>
</dbReference>
<dbReference type="InterPro" id="IPR020045">
    <property type="entry name" value="DNA_polI_H3TH"/>
</dbReference>
<dbReference type="FunFam" id="1.10.150.20:FF:000002">
    <property type="entry name" value="DNA polymerase I"/>
    <property type="match status" value="1"/>
</dbReference>
<dbReference type="PANTHER" id="PTHR10133:SF27">
    <property type="entry name" value="DNA POLYMERASE NU"/>
    <property type="match status" value="1"/>
</dbReference>